<gene>
    <name evidence="1" type="ORF">BN970_06844</name>
</gene>
<accession>A0A0U1E0S0</accession>
<evidence type="ECO:0000313" key="2">
    <source>
        <dbReference type="Proteomes" id="UP000182227"/>
    </source>
</evidence>
<proteinExistence type="predicted"/>
<dbReference type="EMBL" id="CTEF01000009">
    <property type="protein sequence ID" value="CQD25046.1"/>
    <property type="molecule type" value="Genomic_DNA"/>
</dbReference>
<sequence>MPARTASVADVHLEQDSENTYVIRTAEFTHRLNSDLSTERNLIRTQKRGRVA</sequence>
<protein>
    <submittedName>
        <fullName evidence="1">Uncharacterized protein</fullName>
    </submittedName>
</protein>
<reference evidence="1 2" key="1">
    <citation type="submission" date="2015-03" db="EMBL/GenBank/DDBJ databases">
        <authorList>
            <person name="Murphy D."/>
        </authorList>
    </citation>
    <scope>NUCLEOTIDE SEQUENCE [LARGE SCALE GENOMIC DNA]</scope>
    <source>
        <strain evidence="1 2">D16</strain>
    </source>
</reference>
<evidence type="ECO:0000313" key="1">
    <source>
        <dbReference type="EMBL" id="CQD25046.1"/>
    </source>
</evidence>
<name>A0A0U1E0S0_9MYCO</name>
<organism evidence="1 2">
    <name type="scientific">Mycolicibacterium conceptionense</name>
    <dbReference type="NCBI Taxonomy" id="451644"/>
    <lineage>
        <taxon>Bacteria</taxon>
        <taxon>Bacillati</taxon>
        <taxon>Actinomycetota</taxon>
        <taxon>Actinomycetes</taxon>
        <taxon>Mycobacteriales</taxon>
        <taxon>Mycobacteriaceae</taxon>
        <taxon>Mycolicibacterium</taxon>
    </lineage>
</organism>
<dbReference type="Proteomes" id="UP000182227">
    <property type="component" value="Unassembled WGS sequence"/>
</dbReference>
<dbReference type="AlphaFoldDB" id="A0A0U1E0S0"/>